<protein>
    <submittedName>
        <fullName evidence="8">Aldo/keto reductase</fullName>
    </submittedName>
</protein>
<comment type="similarity">
    <text evidence="1">Belongs to the aldo/keto reductase family.</text>
</comment>
<evidence type="ECO:0000313" key="9">
    <source>
        <dbReference type="Proteomes" id="UP000628448"/>
    </source>
</evidence>
<gene>
    <name evidence="8" type="ORF">I5907_02515</name>
</gene>
<dbReference type="PANTHER" id="PTHR43827">
    <property type="entry name" value="2,5-DIKETO-D-GLUCONIC ACID REDUCTASE"/>
    <property type="match status" value="1"/>
</dbReference>
<evidence type="ECO:0000256" key="3">
    <source>
        <dbReference type="ARBA" id="ARBA00023002"/>
    </source>
</evidence>
<dbReference type="InterPro" id="IPR036812">
    <property type="entry name" value="NAD(P)_OxRdtase_dom_sf"/>
</dbReference>
<feature type="site" description="Lowers pKa of active site Tyr" evidence="6">
    <location>
        <position position="78"/>
    </location>
</feature>
<comment type="caution">
    <text evidence="8">The sequence shown here is derived from an EMBL/GenBank/DDBJ whole genome shotgun (WGS) entry which is preliminary data.</text>
</comment>
<keyword evidence="9" id="KW-1185">Reference proteome</keyword>
<dbReference type="AlphaFoldDB" id="A0A931GU74"/>
<reference evidence="8" key="1">
    <citation type="submission" date="2020-11" db="EMBL/GenBank/DDBJ databases">
        <title>Bacterial whole genome sequence for Panacibacter sp. DH6.</title>
        <authorList>
            <person name="Le V."/>
            <person name="Ko S."/>
            <person name="Ahn C.-Y."/>
            <person name="Oh H.-M."/>
        </authorList>
    </citation>
    <scope>NUCLEOTIDE SEQUENCE</scope>
    <source>
        <strain evidence="8">DH6</strain>
    </source>
</reference>
<proteinExistence type="inferred from homology"/>
<dbReference type="SUPFAM" id="SSF51430">
    <property type="entry name" value="NAD(P)-linked oxidoreductase"/>
    <property type="match status" value="1"/>
</dbReference>
<name>A0A931GU74_9BACT</name>
<feature type="active site" description="Proton donor" evidence="4">
    <location>
        <position position="53"/>
    </location>
</feature>
<keyword evidence="2" id="KW-0521">NADP</keyword>
<evidence type="ECO:0000256" key="5">
    <source>
        <dbReference type="PIRSR" id="PIRSR000097-2"/>
    </source>
</evidence>
<dbReference type="PROSITE" id="PS00798">
    <property type="entry name" value="ALDOKETO_REDUCTASE_1"/>
    <property type="match status" value="1"/>
</dbReference>
<dbReference type="PIRSF" id="PIRSF000097">
    <property type="entry name" value="AKR"/>
    <property type="match status" value="1"/>
</dbReference>
<evidence type="ECO:0000256" key="2">
    <source>
        <dbReference type="ARBA" id="ARBA00022857"/>
    </source>
</evidence>
<dbReference type="InterPro" id="IPR020471">
    <property type="entry name" value="AKR"/>
</dbReference>
<organism evidence="8 9">
    <name type="scientific">Panacibacter microcysteis</name>
    <dbReference type="NCBI Taxonomy" id="2793269"/>
    <lineage>
        <taxon>Bacteria</taxon>
        <taxon>Pseudomonadati</taxon>
        <taxon>Bacteroidota</taxon>
        <taxon>Chitinophagia</taxon>
        <taxon>Chitinophagales</taxon>
        <taxon>Chitinophagaceae</taxon>
        <taxon>Panacibacter</taxon>
    </lineage>
</organism>
<evidence type="ECO:0000259" key="7">
    <source>
        <dbReference type="Pfam" id="PF00248"/>
    </source>
</evidence>
<feature type="domain" description="NADP-dependent oxidoreductase" evidence="7">
    <location>
        <begin position="27"/>
        <end position="261"/>
    </location>
</feature>
<feature type="binding site" evidence="5">
    <location>
        <position position="111"/>
    </location>
    <ligand>
        <name>substrate</name>
    </ligand>
</feature>
<dbReference type="PANTHER" id="PTHR43827:SF3">
    <property type="entry name" value="NADP-DEPENDENT OXIDOREDUCTASE DOMAIN-CONTAINING PROTEIN"/>
    <property type="match status" value="1"/>
</dbReference>
<dbReference type="FunFam" id="3.20.20.100:FF:000015">
    <property type="entry name" value="Oxidoreductase, aldo/keto reductase family"/>
    <property type="match status" value="1"/>
</dbReference>
<dbReference type="RefSeq" id="WP_196989158.1">
    <property type="nucleotide sequence ID" value="NZ_JADWYR010000001.1"/>
</dbReference>
<evidence type="ECO:0000313" key="8">
    <source>
        <dbReference type="EMBL" id="MBG9375085.1"/>
    </source>
</evidence>
<evidence type="ECO:0000256" key="4">
    <source>
        <dbReference type="PIRSR" id="PIRSR000097-1"/>
    </source>
</evidence>
<dbReference type="InterPro" id="IPR018170">
    <property type="entry name" value="Aldo/ket_reductase_CS"/>
</dbReference>
<dbReference type="Gene3D" id="3.20.20.100">
    <property type="entry name" value="NADP-dependent oxidoreductase domain"/>
    <property type="match status" value="1"/>
</dbReference>
<dbReference type="PROSITE" id="PS00063">
    <property type="entry name" value="ALDOKETO_REDUCTASE_3"/>
    <property type="match status" value="1"/>
</dbReference>
<evidence type="ECO:0000256" key="1">
    <source>
        <dbReference type="ARBA" id="ARBA00007905"/>
    </source>
</evidence>
<dbReference type="Pfam" id="PF00248">
    <property type="entry name" value="Aldo_ket_red"/>
    <property type="match status" value="1"/>
</dbReference>
<dbReference type="InterPro" id="IPR023210">
    <property type="entry name" value="NADP_OxRdtase_dom"/>
</dbReference>
<keyword evidence="3" id="KW-0560">Oxidoreductase</keyword>
<dbReference type="EMBL" id="JADWYR010000001">
    <property type="protein sequence ID" value="MBG9375085.1"/>
    <property type="molecule type" value="Genomic_DNA"/>
</dbReference>
<dbReference type="GO" id="GO:0016616">
    <property type="term" value="F:oxidoreductase activity, acting on the CH-OH group of donors, NAD or NADP as acceptor"/>
    <property type="evidence" value="ECO:0007669"/>
    <property type="project" value="UniProtKB-ARBA"/>
</dbReference>
<dbReference type="CDD" id="cd19071">
    <property type="entry name" value="AKR_AKR1-5-like"/>
    <property type="match status" value="1"/>
</dbReference>
<sequence length="274" mass="31446">MNAVQQPYTTLNNGTKMPLLGLGVYDMYEAEAKAAVIKALETGYRLIDTAAAYNNEPEIGSAIRESGIARHEVFVTTKVANPDQGYDNTMRAFDTSMKKLNIGYIDLYLVHWPVKGKRKETWKALETLYKEKRVKCIGVANYLVPFLYELETYANIQPVVNQIEFTPWLFVKDALDFCKDKNIQLQSYSPITRGKKFDDERLQSLCKKYNKTPAQIILRWNIEHGVSTIPKSANPARIQENFNIFDFTLTKEDIAVIDGFNEGFRICENPMDMW</sequence>
<dbReference type="PRINTS" id="PR00069">
    <property type="entry name" value="ALDKETRDTASE"/>
</dbReference>
<evidence type="ECO:0000256" key="6">
    <source>
        <dbReference type="PIRSR" id="PIRSR000097-3"/>
    </source>
</evidence>
<dbReference type="Proteomes" id="UP000628448">
    <property type="component" value="Unassembled WGS sequence"/>
</dbReference>
<accession>A0A931GU74</accession>